<reference evidence="1" key="1">
    <citation type="submission" date="2022-07" db="EMBL/GenBank/DDBJ databases">
        <title>Phylogenomic reconstructions and comparative analyses of Kickxellomycotina fungi.</title>
        <authorList>
            <person name="Reynolds N.K."/>
            <person name="Stajich J.E."/>
            <person name="Barry K."/>
            <person name="Grigoriev I.V."/>
            <person name="Crous P."/>
            <person name="Smith M.E."/>
        </authorList>
    </citation>
    <scope>NUCLEOTIDE SEQUENCE</scope>
    <source>
        <strain evidence="1">Benny 63K</strain>
    </source>
</reference>
<evidence type="ECO:0000313" key="1">
    <source>
        <dbReference type="EMBL" id="KAJ1899665.1"/>
    </source>
</evidence>
<protein>
    <submittedName>
        <fullName evidence="1">Uncharacterized protein</fullName>
    </submittedName>
</protein>
<dbReference type="Proteomes" id="UP001150581">
    <property type="component" value="Unassembled WGS sequence"/>
</dbReference>
<evidence type="ECO:0000313" key="2">
    <source>
        <dbReference type="Proteomes" id="UP001150581"/>
    </source>
</evidence>
<proteinExistence type="predicted"/>
<dbReference type="EMBL" id="JANBPG010000135">
    <property type="protein sequence ID" value="KAJ1899665.1"/>
    <property type="molecule type" value="Genomic_DNA"/>
</dbReference>
<accession>A0ACC1IRT9</accession>
<name>A0ACC1IRT9_9FUNG</name>
<sequence>MSFSPDTVMREVTSDSGIQTCDQISDRQQRLLMQCYCKKEYNTLFVKYNKAASEVVCTRMDKHVYIFNATLVCQTYRDYDCVGVNADASTVSTTKVLIVATLLISFLFV</sequence>
<organism evidence="1 2">
    <name type="scientific">Kickxella alabastrina</name>
    <dbReference type="NCBI Taxonomy" id="61397"/>
    <lineage>
        <taxon>Eukaryota</taxon>
        <taxon>Fungi</taxon>
        <taxon>Fungi incertae sedis</taxon>
        <taxon>Zoopagomycota</taxon>
        <taxon>Kickxellomycotina</taxon>
        <taxon>Kickxellomycetes</taxon>
        <taxon>Kickxellales</taxon>
        <taxon>Kickxellaceae</taxon>
        <taxon>Kickxella</taxon>
    </lineage>
</organism>
<gene>
    <name evidence="1" type="ORF">LPJ66_001972</name>
</gene>
<comment type="caution">
    <text evidence="1">The sequence shown here is derived from an EMBL/GenBank/DDBJ whole genome shotgun (WGS) entry which is preliminary data.</text>
</comment>
<keyword evidence="2" id="KW-1185">Reference proteome</keyword>